<evidence type="ECO:0000256" key="1">
    <source>
        <dbReference type="ARBA" id="ARBA00022490"/>
    </source>
</evidence>
<comment type="catalytic activity">
    <reaction evidence="10">
        <text>4-(phosphooxy)-L-threonine + NAD(+) = 3-amino-2-oxopropyl phosphate + CO2 + NADH</text>
        <dbReference type="Rhea" id="RHEA:32275"/>
        <dbReference type="ChEBI" id="CHEBI:16526"/>
        <dbReference type="ChEBI" id="CHEBI:57279"/>
        <dbReference type="ChEBI" id="CHEBI:57540"/>
        <dbReference type="ChEBI" id="CHEBI:57945"/>
        <dbReference type="ChEBI" id="CHEBI:58452"/>
        <dbReference type="EC" id="1.1.1.262"/>
    </reaction>
</comment>
<keyword evidence="9 10" id="KW-0170">Cobalt</keyword>
<evidence type="ECO:0000256" key="10">
    <source>
        <dbReference type="HAMAP-Rule" id="MF_00536"/>
    </source>
</evidence>
<name>A0ABR9FB01_9GAMM</name>
<evidence type="ECO:0000256" key="4">
    <source>
        <dbReference type="ARBA" id="ARBA00022842"/>
    </source>
</evidence>
<comment type="function">
    <text evidence="10">Catalyzes the NAD(P)-dependent oxidation of 4-(phosphooxy)-L-threonine (HTP) into 2-amino-3-oxo-4-(phosphooxy)butyric acid which spontaneously decarboxylates to form 3-amino-2-oxopropyl phosphate (AHAP).</text>
</comment>
<reference evidence="13 14" key="1">
    <citation type="submission" date="2020-07" db="EMBL/GenBank/DDBJ databases">
        <title>Halophilic bacteria isolated from french cheeses.</title>
        <authorList>
            <person name="Kothe C.I."/>
            <person name="Farah-Kraiem B."/>
            <person name="Renault P."/>
            <person name="Dridi B."/>
        </authorList>
    </citation>
    <scope>NUCLEOTIDE SEQUENCE [LARGE SCALE GENOMIC DNA]</scope>
    <source>
        <strain evidence="13 14">FME16</strain>
    </source>
</reference>
<protein>
    <recommendedName>
        <fullName evidence="10">4-hydroxythreonine-4-phosphate dehydrogenase</fullName>
        <ecNumber evidence="10">1.1.1.262</ecNumber>
    </recommendedName>
    <alternativeName>
        <fullName evidence="10">4-(phosphohydroxy)-L-threonine dehydrogenase</fullName>
    </alternativeName>
</protein>
<feature type="signal peptide" evidence="11">
    <location>
        <begin position="1"/>
        <end position="30"/>
    </location>
</feature>
<evidence type="ECO:0000256" key="7">
    <source>
        <dbReference type="ARBA" id="ARBA00023027"/>
    </source>
</evidence>
<keyword evidence="5 10" id="KW-0521">NADP</keyword>
<dbReference type="Gene3D" id="3.40.718.10">
    <property type="entry name" value="Isopropylmalate Dehydrogenase"/>
    <property type="match status" value="1"/>
</dbReference>
<feature type="binding site" evidence="10">
    <location>
        <position position="515"/>
    </location>
    <ligand>
        <name>substrate</name>
    </ligand>
</feature>
<comment type="subunit">
    <text evidence="10">Homodimer.</text>
</comment>
<dbReference type="NCBIfam" id="TIGR00557">
    <property type="entry name" value="pdxA"/>
    <property type="match status" value="1"/>
</dbReference>
<organism evidence="13 14">
    <name type="scientific">Halomonas citrativorans</name>
    <dbReference type="NCBI Taxonomy" id="2742612"/>
    <lineage>
        <taxon>Bacteria</taxon>
        <taxon>Pseudomonadati</taxon>
        <taxon>Pseudomonadota</taxon>
        <taxon>Gammaproteobacteria</taxon>
        <taxon>Oceanospirillales</taxon>
        <taxon>Halomonadaceae</taxon>
        <taxon>Halomonas</taxon>
    </lineage>
</organism>
<gene>
    <name evidence="10 13" type="primary">pdxA</name>
    <name evidence="13" type="ORF">EI163_08600</name>
</gene>
<feature type="binding site" evidence="10">
    <location>
        <position position="506"/>
    </location>
    <ligand>
        <name>substrate</name>
    </ligand>
</feature>
<evidence type="ECO:0000256" key="9">
    <source>
        <dbReference type="ARBA" id="ARBA00023285"/>
    </source>
</evidence>
<dbReference type="Gene3D" id="1.10.4030.10">
    <property type="entry name" value="Porin chaperone SurA, peptide-binding domain"/>
    <property type="match status" value="1"/>
</dbReference>
<comment type="pathway">
    <text evidence="10">Cofactor biosynthesis; pyridoxine 5'-phosphate biosynthesis; pyridoxine 5'-phosphate from D-erythrose 4-phosphate: step 4/5.</text>
</comment>
<dbReference type="Pfam" id="PF09312">
    <property type="entry name" value="SurA_N"/>
    <property type="match status" value="1"/>
</dbReference>
<keyword evidence="11" id="KW-0732">Signal</keyword>
<evidence type="ECO:0000256" key="6">
    <source>
        <dbReference type="ARBA" id="ARBA00023002"/>
    </source>
</evidence>
<dbReference type="HAMAP" id="MF_00536">
    <property type="entry name" value="PdxA"/>
    <property type="match status" value="1"/>
</dbReference>
<dbReference type="EMBL" id="RRZC01000007">
    <property type="protein sequence ID" value="MBE0403619.1"/>
    <property type="molecule type" value="Genomic_DNA"/>
</dbReference>
<keyword evidence="14" id="KW-1185">Reference proteome</keyword>
<feature type="binding site" evidence="10">
    <location>
        <position position="497"/>
    </location>
    <ligand>
        <name>substrate</name>
    </ligand>
</feature>
<keyword evidence="4 10" id="KW-0460">Magnesium</keyword>
<evidence type="ECO:0000259" key="12">
    <source>
        <dbReference type="Pfam" id="PF09312"/>
    </source>
</evidence>
<keyword evidence="1 10" id="KW-0963">Cytoplasm</keyword>
<feature type="chain" id="PRO_5045715474" description="4-hydroxythreonine-4-phosphate dehydrogenase" evidence="11">
    <location>
        <begin position="31"/>
        <end position="558"/>
    </location>
</feature>
<evidence type="ECO:0000256" key="3">
    <source>
        <dbReference type="ARBA" id="ARBA00022833"/>
    </source>
</evidence>
<evidence type="ECO:0000313" key="14">
    <source>
        <dbReference type="Proteomes" id="UP000754821"/>
    </source>
</evidence>
<keyword evidence="3 10" id="KW-0862">Zinc</keyword>
<accession>A0ABR9FB01</accession>
<dbReference type="SUPFAM" id="SSF109998">
    <property type="entry name" value="Triger factor/SurA peptide-binding domain-like"/>
    <property type="match status" value="1"/>
</dbReference>
<feature type="domain" description="SurA N-terminal" evidence="12">
    <location>
        <begin position="48"/>
        <end position="165"/>
    </location>
</feature>
<keyword evidence="7 10" id="KW-0520">NAD</keyword>
<evidence type="ECO:0000313" key="13">
    <source>
        <dbReference type="EMBL" id="MBE0403619.1"/>
    </source>
</evidence>
<comment type="caution">
    <text evidence="13">The sequence shown here is derived from an EMBL/GenBank/DDBJ whole genome shotgun (WGS) entry which is preliminary data.</text>
</comment>
<dbReference type="SUPFAM" id="SSF53659">
    <property type="entry name" value="Isocitrate/Isopropylmalate dehydrogenase-like"/>
    <property type="match status" value="1"/>
</dbReference>
<feature type="binding site" evidence="10">
    <location>
        <position position="346"/>
    </location>
    <ligand>
        <name>substrate</name>
    </ligand>
</feature>
<feature type="binding site" evidence="10">
    <location>
        <position position="489"/>
    </location>
    <ligand>
        <name>a divalent metal cation</name>
        <dbReference type="ChEBI" id="CHEBI:60240"/>
        <note>ligand shared between dimeric partners</note>
    </ligand>
</feature>
<feature type="binding site" evidence="10">
    <location>
        <position position="389"/>
    </location>
    <ligand>
        <name>a divalent metal cation</name>
        <dbReference type="ChEBI" id="CHEBI:60240"/>
        <note>ligand shared between dimeric partners</note>
    </ligand>
</feature>
<comment type="similarity">
    <text evidence="10">Belongs to the PdxA family.</text>
</comment>
<feature type="binding site" evidence="10">
    <location>
        <position position="434"/>
    </location>
    <ligand>
        <name>a divalent metal cation</name>
        <dbReference type="ChEBI" id="CHEBI:60240"/>
        <note>ligand shared between dimeric partners</note>
    </ligand>
</feature>
<proteinExistence type="inferred from homology"/>
<evidence type="ECO:0000256" key="8">
    <source>
        <dbReference type="ARBA" id="ARBA00023096"/>
    </source>
</evidence>
<dbReference type="EC" id="1.1.1.262" evidence="10"/>
<dbReference type="GO" id="GO:0050570">
    <property type="term" value="F:4-hydroxythreonine-4-phosphate dehydrogenase activity"/>
    <property type="evidence" value="ECO:0007669"/>
    <property type="project" value="UniProtKB-EC"/>
</dbReference>
<keyword evidence="6 10" id="KW-0560">Oxidoreductase</keyword>
<dbReference type="InterPro" id="IPR005255">
    <property type="entry name" value="PdxA_fam"/>
</dbReference>
<dbReference type="InterPro" id="IPR015391">
    <property type="entry name" value="SurA_N"/>
</dbReference>
<evidence type="ECO:0000256" key="11">
    <source>
        <dbReference type="SAM" id="SignalP"/>
    </source>
</evidence>
<dbReference type="InterPro" id="IPR027304">
    <property type="entry name" value="Trigger_fact/SurA_dom_sf"/>
</dbReference>
<comment type="subcellular location">
    <subcellularLocation>
        <location evidence="10">Cytoplasm</location>
    </subcellularLocation>
</comment>
<keyword evidence="2 10" id="KW-0479">Metal-binding</keyword>
<evidence type="ECO:0000256" key="2">
    <source>
        <dbReference type="ARBA" id="ARBA00022723"/>
    </source>
</evidence>
<comment type="miscellaneous">
    <text evidence="10">The active site is located at the dimer interface.</text>
</comment>
<dbReference type="Pfam" id="PF04166">
    <property type="entry name" value="PdxA"/>
    <property type="match status" value="1"/>
</dbReference>
<dbReference type="InterPro" id="IPR037510">
    <property type="entry name" value="PdxA"/>
</dbReference>
<feature type="binding site" evidence="10">
    <location>
        <position position="345"/>
    </location>
    <ligand>
        <name>substrate</name>
    </ligand>
</feature>
<keyword evidence="8 10" id="KW-0664">Pyridoxine biosynthesis</keyword>
<dbReference type="PANTHER" id="PTHR30004">
    <property type="entry name" value="4-HYDROXYTHREONINE-4-PHOSPHATE DEHYDROGENASE"/>
    <property type="match status" value="1"/>
</dbReference>
<dbReference type="Proteomes" id="UP000754821">
    <property type="component" value="Unassembled WGS sequence"/>
</dbReference>
<comment type="cofactor">
    <cofactor evidence="10">
        <name>Zn(2+)</name>
        <dbReference type="ChEBI" id="CHEBI:29105"/>
    </cofactor>
    <cofactor evidence="10">
        <name>Mg(2+)</name>
        <dbReference type="ChEBI" id="CHEBI:18420"/>
    </cofactor>
    <cofactor evidence="10">
        <name>Co(2+)</name>
        <dbReference type="ChEBI" id="CHEBI:48828"/>
    </cofactor>
    <text evidence="10">Binds 1 divalent metal cation per subunit. Can use ions such as Zn(2+), Mg(2+) or Co(2+).</text>
</comment>
<dbReference type="PANTHER" id="PTHR30004:SF5">
    <property type="entry name" value="4-HYDROXYTHREONINE-4-PHOSPHATE DEHYDROGENASE"/>
    <property type="match status" value="1"/>
</dbReference>
<sequence length="558" mass="59070">MKTRNMLLAHAKTISAASVIALCMGAGTLAAPLVTQAQSFESTQRQPIDSIVAVVNDGVIMRSELNDRVAQIEQQAQAQGGTLPPGSALQAQVLERMILDEIQLQLANRSNLSIDDTELNRQLRTIAESNNMTLDQFANAVEADGMTLAEVREDIRREMLMRQVQQRQVGQRVSVSDRDVQRVLDQQGNQNSDQAFVEEIRARHVLVDPIADLPLLITTGEPAGIGPELVLMLAAQGHLPAQAVAIGDVDMLRKRAAALGLDVALLETSPGQVVAACAGQLPVWPVALSEPATPGVLNPANAGYVLATLELAVAACQAGQAAAIVTAPLHKGVIIEGGYSGFTGHTEWLRDACGVDEVVMMLATDAALHANAPDWQGSGDLRVALVTTHLPLRQVADAITVARVTRISRLLADDLVRQFGIASPRIAVCGLNPHAGEDGHLGHEELETIIPALESLRAQGLDIQGPLPADTLFTPRHLAGVDAVLAMYHDQGLAVLKYAGFGQAANITLGLPLVRTSVDHGTALDLAGKGVADPGSLRVALSLARRLAEQRAQTARQA</sequence>
<evidence type="ECO:0000256" key="5">
    <source>
        <dbReference type="ARBA" id="ARBA00022857"/>
    </source>
</evidence>